<gene>
    <name evidence="7" type="primary">mutS2</name>
    <name evidence="7" type="synonym">rqcU</name>
    <name evidence="11" type="ORF">JGI4_00539</name>
    <name evidence="10" type="ORF">JGI8_01188</name>
</gene>
<dbReference type="SUPFAM" id="SSF48334">
    <property type="entry name" value="DNA repair protein MutS, domain III"/>
    <property type="match status" value="1"/>
</dbReference>
<evidence type="ECO:0000256" key="8">
    <source>
        <dbReference type="SAM" id="Coils"/>
    </source>
</evidence>
<dbReference type="Pfam" id="PF01713">
    <property type="entry name" value="Smr"/>
    <property type="match status" value="1"/>
</dbReference>
<keyword evidence="3 7" id="KW-0378">Hydrolase</keyword>
<evidence type="ECO:0000259" key="9">
    <source>
        <dbReference type="PROSITE" id="PS50828"/>
    </source>
</evidence>
<dbReference type="GO" id="GO:0140664">
    <property type="term" value="F:ATP-dependent DNA damage sensor activity"/>
    <property type="evidence" value="ECO:0007669"/>
    <property type="project" value="InterPro"/>
</dbReference>
<dbReference type="Gene3D" id="3.30.1370.110">
    <property type="match status" value="1"/>
</dbReference>
<evidence type="ECO:0000256" key="1">
    <source>
        <dbReference type="ARBA" id="ARBA00022730"/>
    </source>
</evidence>
<keyword evidence="6 7" id="KW-0238">DNA-binding</keyword>
<evidence type="ECO:0000256" key="6">
    <source>
        <dbReference type="ARBA" id="ARBA00023125"/>
    </source>
</evidence>
<dbReference type="InterPro" id="IPR046893">
    <property type="entry name" value="MSSS"/>
</dbReference>
<dbReference type="SMART" id="SM00534">
    <property type="entry name" value="MUTSac"/>
    <property type="match status" value="1"/>
</dbReference>
<dbReference type="PIRSF" id="PIRSF005814">
    <property type="entry name" value="MutS_YshD"/>
    <property type="match status" value="1"/>
</dbReference>
<accession>A0A0P1LM90</accession>
<comment type="function">
    <text evidence="7">Endonuclease that is involved in the suppression of homologous recombination and thus may have a key role in the control of bacterial genetic diversity.</text>
</comment>
<evidence type="ECO:0000256" key="2">
    <source>
        <dbReference type="ARBA" id="ARBA00022741"/>
    </source>
</evidence>
<feature type="domain" description="Smr" evidence="9">
    <location>
        <begin position="703"/>
        <end position="778"/>
    </location>
</feature>
<dbReference type="SMART" id="SM00463">
    <property type="entry name" value="SMR"/>
    <property type="match status" value="1"/>
</dbReference>
<accession>A0A0S4MU70</accession>
<dbReference type="HAMAP" id="MF_00092">
    <property type="entry name" value="MutS2"/>
    <property type="match status" value="1"/>
</dbReference>
<comment type="similarity">
    <text evidence="7">Belongs to the DNA mismatch repair MutS family. MutS2 subfamily.</text>
</comment>
<feature type="coiled-coil region" evidence="8">
    <location>
        <begin position="507"/>
        <end position="633"/>
    </location>
</feature>
<dbReference type="InterPro" id="IPR027417">
    <property type="entry name" value="P-loop_NTPase"/>
</dbReference>
<dbReference type="EC" id="3.6.4.-" evidence="7"/>
<keyword evidence="13" id="KW-1185">Reference proteome</keyword>
<evidence type="ECO:0000256" key="3">
    <source>
        <dbReference type="ARBA" id="ARBA00022801"/>
    </source>
</evidence>
<keyword evidence="2 7" id="KW-0547">Nucleotide-binding</keyword>
<dbReference type="GO" id="GO:0019843">
    <property type="term" value="F:rRNA binding"/>
    <property type="evidence" value="ECO:0007669"/>
    <property type="project" value="UniProtKB-UniRule"/>
</dbReference>
<feature type="binding site" evidence="7">
    <location>
        <begin position="337"/>
        <end position="344"/>
    </location>
    <ligand>
        <name>ATP</name>
        <dbReference type="ChEBI" id="CHEBI:30616"/>
    </ligand>
</feature>
<dbReference type="FunFam" id="3.40.50.300:FF:000830">
    <property type="entry name" value="Endonuclease MutS2"/>
    <property type="match status" value="1"/>
</dbReference>
<reference evidence="12 13" key="2">
    <citation type="submission" date="2015-11" db="EMBL/GenBank/DDBJ databases">
        <authorList>
            <person name="Varghese N."/>
        </authorList>
    </citation>
    <scope>NUCLEOTIDE SEQUENCE [LARGE SCALE GENOMIC DNA]</scope>
    <source>
        <strain evidence="10 13">JGI-8</strain>
    </source>
</reference>
<keyword evidence="1 7" id="KW-0699">rRNA-binding</keyword>
<keyword evidence="8" id="KW-0175">Coiled coil</keyword>
<dbReference type="PROSITE" id="PS00486">
    <property type="entry name" value="DNA_MISMATCH_REPAIR_2"/>
    <property type="match status" value="1"/>
</dbReference>
<dbReference type="EMBL" id="CZVI01000015">
    <property type="protein sequence ID" value="CUS88302.1"/>
    <property type="molecule type" value="Genomic_DNA"/>
</dbReference>
<dbReference type="GO" id="GO:0004519">
    <property type="term" value="F:endonuclease activity"/>
    <property type="evidence" value="ECO:0007669"/>
    <property type="project" value="UniProtKB-UniRule"/>
</dbReference>
<keyword evidence="5 7" id="KW-0694">RNA-binding</keyword>
<sequence length="780" mass="88304">MKTETLNKLEFDKIKQHILSFATSQIGIELIENLFPYTNPKIIERELKLTIEMKDILAYDDPFPIDGIKDIRIALRRCEIEGSFLMPSDFLDIKSVLAVSRLIREYLSKREDKYPNLWDLAKNIFVNRVLEYNIDEVIDESGNVKDNASPELRQIREEILKKQDYVRKRLYSILKQISEKDYTQDDIIPQRDGRLVIPVKVEHKKHVAGVVHGTSSTGLTVFIEPAEIVELNNEILQLQFQEQKEVERILRELTDKVRENLKYLHVNINILGKLDFIYAKAKFALQIDGYAPEISEEGPIVLNSARHPILLLRHGKNKVVPLDFKLGDGSSIFVISGPNSGGKTVVLKTVGLLTLMAQAGIPVPLKESSKLKIFKKIFIDIGDEQSVEKDLSSFGSHIKNLKRIISEADDKTLVLLDELGSGTDPAEGGALGIAIIEKLKSKGSSVIVTTHNSAIKFYAYNNPQIECGAMEFDHQTLAPTYRLRTGVPGSSYAFEIAKRLGLDEEIVNNAKEYLDKAQVKVEEILSRLEALEVEYRKLVNEAKEKDEKLNKMILEYKQKLAEIERERKKVKREALNEFRAIVENARARIEEAIRKIKETEASKESVKEAHKVAEQIEKQFDQISKQLEEQESQTIEIKPGDFVKMKDGTQVGEVLQVDGSNVVVAFGAVKMVLKTNEIEKVEQKEVKKLSLATDLFAQVSTKIDVRGMRADEAISAVDKFIDTSFLYGLKKIEIIHGKGTGKLKQEIAEFLKRHPNVKSFRLGSWEEGGDGVTIVELNVD</sequence>
<dbReference type="GO" id="GO:0045910">
    <property type="term" value="P:negative regulation of DNA recombination"/>
    <property type="evidence" value="ECO:0007669"/>
    <property type="project" value="InterPro"/>
</dbReference>
<dbReference type="Proteomes" id="UP000182200">
    <property type="component" value="Unassembled WGS sequence"/>
</dbReference>
<dbReference type="InterPro" id="IPR045076">
    <property type="entry name" value="MutS"/>
</dbReference>
<dbReference type="AlphaFoldDB" id="A0A0P1M8Z3"/>
<keyword evidence="7" id="KW-0255">Endonuclease</keyword>
<dbReference type="Gene3D" id="3.40.50.300">
    <property type="entry name" value="P-loop containing nucleotide triphosphate hydrolases"/>
    <property type="match status" value="1"/>
</dbReference>
<evidence type="ECO:0000256" key="7">
    <source>
        <dbReference type="HAMAP-Rule" id="MF_00092"/>
    </source>
</evidence>
<dbReference type="SUPFAM" id="SSF52540">
    <property type="entry name" value="P-loop containing nucleoside triphosphate hydrolases"/>
    <property type="match status" value="1"/>
</dbReference>
<evidence type="ECO:0000313" key="10">
    <source>
        <dbReference type="EMBL" id="CUS88302.1"/>
    </source>
</evidence>
<evidence type="ECO:0000256" key="5">
    <source>
        <dbReference type="ARBA" id="ARBA00022884"/>
    </source>
</evidence>
<dbReference type="GO" id="GO:0005524">
    <property type="term" value="F:ATP binding"/>
    <property type="evidence" value="ECO:0007669"/>
    <property type="project" value="UniProtKB-UniRule"/>
</dbReference>
<dbReference type="GO" id="GO:0072344">
    <property type="term" value="P:rescue of stalled ribosome"/>
    <property type="evidence" value="ECO:0007669"/>
    <property type="project" value="UniProtKB-UniRule"/>
</dbReference>
<accession>A0A0P1P296</accession>
<dbReference type="Pfam" id="PF20297">
    <property type="entry name" value="MSSS"/>
    <property type="match status" value="1"/>
</dbReference>
<evidence type="ECO:0000313" key="11">
    <source>
        <dbReference type="EMBL" id="CUU02551.1"/>
    </source>
</evidence>
<dbReference type="GO" id="GO:0016887">
    <property type="term" value="F:ATP hydrolysis activity"/>
    <property type="evidence" value="ECO:0007669"/>
    <property type="project" value="InterPro"/>
</dbReference>
<keyword evidence="4 7" id="KW-0067">ATP-binding</keyword>
<dbReference type="PROSITE" id="PS50828">
    <property type="entry name" value="SMR"/>
    <property type="match status" value="1"/>
</dbReference>
<dbReference type="PANTHER" id="PTHR48466:SF2">
    <property type="entry name" value="OS10G0509000 PROTEIN"/>
    <property type="match status" value="1"/>
</dbReference>
<dbReference type="EMBL" id="FAOP01000003">
    <property type="protein sequence ID" value="CUU02551.1"/>
    <property type="molecule type" value="Genomic_DNA"/>
</dbReference>
<accession>A0A0P1M1Z3</accession>
<dbReference type="GO" id="GO:0043023">
    <property type="term" value="F:ribosomal large subunit binding"/>
    <property type="evidence" value="ECO:0007669"/>
    <property type="project" value="UniProtKB-UniRule"/>
</dbReference>
<name>A0A0P1M8Z3_9BACT</name>
<dbReference type="InterPro" id="IPR000432">
    <property type="entry name" value="DNA_mismatch_repair_MutS_C"/>
</dbReference>
<dbReference type="InterPro" id="IPR002625">
    <property type="entry name" value="Smr_dom"/>
</dbReference>
<dbReference type="NCBIfam" id="TIGR01069">
    <property type="entry name" value="mutS2"/>
    <property type="match status" value="1"/>
</dbReference>
<dbReference type="Pfam" id="PF00488">
    <property type="entry name" value="MutS_V"/>
    <property type="match status" value="1"/>
</dbReference>
<dbReference type="InterPro" id="IPR036063">
    <property type="entry name" value="Smr_dom_sf"/>
</dbReference>
<accession>A0A0P1M8Z3</accession>
<evidence type="ECO:0000313" key="13">
    <source>
        <dbReference type="Proteomes" id="UP000182200"/>
    </source>
</evidence>
<dbReference type="RefSeq" id="WP_075426490.1">
    <property type="nucleotide sequence ID" value="NZ_CZVI01000015.1"/>
</dbReference>
<dbReference type="SMART" id="SM00533">
    <property type="entry name" value="MUTSd"/>
    <property type="match status" value="1"/>
</dbReference>
<dbReference type="SUPFAM" id="SSF160443">
    <property type="entry name" value="SMR domain-like"/>
    <property type="match status" value="1"/>
</dbReference>
<dbReference type="InterPro" id="IPR005747">
    <property type="entry name" value="MutS2"/>
</dbReference>
<comment type="subunit">
    <text evidence="7">Homodimer. Binds to stalled ribosomes, contacting rRNA.</text>
</comment>
<dbReference type="InterPro" id="IPR007696">
    <property type="entry name" value="DNA_mismatch_repair_MutS_core"/>
</dbReference>
<dbReference type="Proteomes" id="UP000182011">
    <property type="component" value="Unassembled WGS sequence"/>
</dbReference>
<reference evidence="11" key="1">
    <citation type="submission" date="2015-11" db="EMBL/GenBank/DDBJ databases">
        <authorList>
            <person name="Zhang Y."/>
            <person name="Guo Z."/>
        </authorList>
    </citation>
    <scope>NUCLEOTIDE SEQUENCE [LARGE SCALE GENOMIC DNA]</scope>
    <source>
        <strain evidence="11">JGI-4</strain>
    </source>
</reference>
<comment type="function">
    <text evidence="7">Acts as a ribosome collision sensor, splitting the ribosome into its 2 subunits. Detects stalled/collided 70S ribosomes which it binds and splits by an ATP-hydrolysis driven conformational change. Acts upstream of the ribosome quality control system (RQC), a ribosome-associated complex that mediates the extraction of incompletely synthesized nascent chains from stalled ribosomes and their subsequent degradation. Probably generates substrates for RQC.</text>
</comment>
<dbReference type="PANTHER" id="PTHR48466">
    <property type="entry name" value="OS10G0509000 PROTEIN-RELATED"/>
    <property type="match status" value="1"/>
</dbReference>
<dbReference type="InterPro" id="IPR036187">
    <property type="entry name" value="DNA_mismatch_repair_MutS_sf"/>
</dbReference>
<dbReference type="GO" id="GO:0030983">
    <property type="term" value="F:mismatched DNA binding"/>
    <property type="evidence" value="ECO:0007669"/>
    <property type="project" value="InterPro"/>
</dbReference>
<evidence type="ECO:0000313" key="12">
    <source>
        <dbReference type="Proteomes" id="UP000182011"/>
    </source>
</evidence>
<dbReference type="CDD" id="cd06503">
    <property type="entry name" value="ATP-synt_Fo_b"/>
    <property type="match status" value="1"/>
</dbReference>
<dbReference type="GO" id="GO:0006298">
    <property type="term" value="P:mismatch repair"/>
    <property type="evidence" value="ECO:0007669"/>
    <property type="project" value="InterPro"/>
</dbReference>
<proteinExistence type="inferred from homology"/>
<dbReference type="STRING" id="1633631.GCA_001442925_00539"/>
<organism evidence="11 12">
    <name type="scientific">Candidatus Kryptonium thompsonii</name>
    <dbReference type="NCBI Taxonomy" id="1633631"/>
    <lineage>
        <taxon>Bacteria</taxon>
        <taxon>Pseudomonadati</taxon>
        <taxon>Candidatus Kryptoniota</taxon>
        <taxon>Candidatus Kryptonium</taxon>
    </lineage>
</organism>
<keyword evidence="7" id="KW-0540">Nuclease</keyword>
<protein>
    <recommendedName>
        <fullName evidence="7">Endonuclease MutS2</fullName>
        <ecNumber evidence="7">3.1.-.-</ecNumber>
    </recommendedName>
    <alternativeName>
        <fullName evidence="7">Ribosome-associated protein quality control-upstream factor</fullName>
        <shortName evidence="7">RQC-upstream factor</shortName>
        <shortName evidence="7">RqcU</shortName>
        <ecNumber evidence="7">3.6.4.-</ecNumber>
    </alternativeName>
</protein>
<dbReference type="EC" id="3.1.-.-" evidence="7"/>
<evidence type="ECO:0000256" key="4">
    <source>
        <dbReference type="ARBA" id="ARBA00022840"/>
    </source>
</evidence>